<dbReference type="Pfam" id="PF12570">
    <property type="entry name" value="DUF3750"/>
    <property type="match status" value="1"/>
</dbReference>
<evidence type="ECO:0000313" key="2">
    <source>
        <dbReference type="Proteomes" id="UP000188912"/>
    </source>
</evidence>
<evidence type="ECO:0000313" key="1">
    <source>
        <dbReference type="EMBL" id="AQS41424.1"/>
    </source>
</evidence>
<reference evidence="1 2" key="2">
    <citation type="journal article" date="2016" name="Sci. Rep.">
        <title>The genome of Rhizobiales bacteria in predatory ants reveals urease gene functions but no genes for nitrogen fixation.</title>
        <authorList>
            <person name="Neuvonen M.M."/>
            <person name="Tamarit D."/>
            <person name="Naslund K."/>
            <person name="Liebig J."/>
            <person name="Feldhaar H."/>
            <person name="Moran N.A."/>
            <person name="Guy L."/>
            <person name="Andersson S.G."/>
        </authorList>
    </citation>
    <scope>NUCLEOTIDE SEQUENCE [LARGE SCALE GENOMIC DNA]</scope>
    <source>
        <strain evidence="1 2">Hsal</strain>
    </source>
</reference>
<name>A0A1U9JU67_9HYPH</name>
<sequence length="244" mass="26580">MRLTKRVFLAFLVIYFVPVTANALWWAVKDRPANYKTANWEATGILPAPRNGEAALYVMAARTGGMKGAISVHSWLVFKKPDEADYQRYEVVGWGTALRHNALAPDAYWYSNQPYIVRELHDEAAVNAIAKVEQAIAAYPHGKAGDYTIFPGPNSNTFVAAILRAVPEIGVVLPPTAVGRDYIGRGFVADYNKDTGDFRLSINGFGGLAIGRQSGIELNLSGLVAGIDFWPPGLKIPAIGRIGF</sequence>
<evidence type="ECO:0008006" key="3">
    <source>
        <dbReference type="Google" id="ProtNLM"/>
    </source>
</evidence>
<dbReference type="AlphaFoldDB" id="A0A1U9JU67"/>
<dbReference type="Proteomes" id="UP000188912">
    <property type="component" value="Chromosome"/>
</dbReference>
<protein>
    <recommendedName>
        <fullName evidence="3">DUF3750 domain-containing protein</fullName>
    </recommendedName>
</protein>
<dbReference type="KEGG" id="thd:BHV28_07230"/>
<dbReference type="EMBL" id="CP017315">
    <property type="protein sequence ID" value="AQS41424.1"/>
    <property type="molecule type" value="Genomic_DNA"/>
</dbReference>
<reference evidence="1 2" key="1">
    <citation type="journal article" date="2010" name="Science">
        <title>Genomic comparison of the ants Camponotus floridanus and Harpegnathos saltator.</title>
        <authorList>
            <person name="Bonasio R."/>
            <person name="Zhang G."/>
            <person name="Ye C."/>
            <person name="Mutti N.S."/>
            <person name="Fang X."/>
            <person name="Qin N."/>
            <person name="Donahue G."/>
            <person name="Yang P."/>
            <person name="Li Q."/>
            <person name="Li C."/>
            <person name="Zhang P."/>
            <person name="Huang Z."/>
            <person name="Berger S.L."/>
            <person name="Reinberg D."/>
            <person name="Wang J."/>
            <person name="Liebig J."/>
        </authorList>
    </citation>
    <scope>NUCLEOTIDE SEQUENCE [LARGE SCALE GENOMIC DNA]</scope>
    <source>
        <strain evidence="1 2">Hsal</strain>
    </source>
</reference>
<organism evidence="1 2">
    <name type="scientific">Candidatus Tokpelaia hoelldobleri</name>
    <dbReference type="NCBI Taxonomy" id="1902579"/>
    <lineage>
        <taxon>Bacteria</taxon>
        <taxon>Pseudomonadati</taxon>
        <taxon>Pseudomonadota</taxon>
        <taxon>Alphaproteobacteria</taxon>
        <taxon>Hyphomicrobiales</taxon>
        <taxon>Candidatus Tokpelaia</taxon>
    </lineage>
</organism>
<proteinExistence type="predicted"/>
<keyword evidence="2" id="KW-1185">Reference proteome</keyword>
<dbReference type="InterPro" id="IPR022224">
    <property type="entry name" value="DUF3750"/>
</dbReference>
<gene>
    <name evidence="1" type="ORF">BHV28_07230</name>
</gene>
<accession>A0A1U9JU67</accession>